<dbReference type="GO" id="GO:0030203">
    <property type="term" value="P:glycosaminoglycan metabolic process"/>
    <property type="evidence" value="ECO:0007669"/>
    <property type="project" value="InterPro"/>
</dbReference>
<dbReference type="InterPro" id="IPR012251">
    <property type="entry name" value="GlcNAc_6-SO4ase"/>
</dbReference>
<keyword evidence="7" id="KW-0472">Membrane</keyword>
<dbReference type="EMBL" id="BT003587">
    <property type="protein sequence ID" value="AAO39590.1"/>
    <property type="molecule type" value="mRNA"/>
</dbReference>
<dbReference type="VEuPathDB" id="VectorBase:FBgn0260475"/>
<organism evidence="9">
    <name type="scientific">Drosophila melanogaster</name>
    <name type="common">Fruit fly</name>
    <dbReference type="NCBI Taxonomy" id="7227"/>
    <lineage>
        <taxon>Eukaryota</taxon>
        <taxon>Metazoa</taxon>
        <taxon>Ecdysozoa</taxon>
        <taxon>Arthropoda</taxon>
        <taxon>Hexapoda</taxon>
        <taxon>Insecta</taxon>
        <taxon>Pterygota</taxon>
        <taxon>Neoptera</taxon>
        <taxon>Endopterygota</taxon>
        <taxon>Diptera</taxon>
        <taxon>Brachycera</taxon>
        <taxon>Muscomorpha</taxon>
        <taxon>Ephydroidea</taxon>
        <taxon>Drosophilidae</taxon>
        <taxon>Drosophila</taxon>
        <taxon>Sophophora</taxon>
    </lineage>
</organism>
<comment type="PTM">
    <text evidence="6">The conversion to 3-oxoalanine (also known as C-formylglycine, FGly), of a serine or cysteine residue in prokaryotes and of a cysteine residue in eukaryotes, is critical for catalytic activity.</text>
</comment>
<dbReference type="GO" id="GO:0008449">
    <property type="term" value="F:N-acetylglucosamine-6-sulfatase activity"/>
    <property type="evidence" value="ECO:0007669"/>
    <property type="project" value="InterPro"/>
</dbReference>
<evidence type="ECO:0000313" key="9">
    <source>
        <dbReference type="EMBL" id="AAO39590.1"/>
    </source>
</evidence>
<dbReference type="InterPro" id="IPR000917">
    <property type="entry name" value="Sulfatase_N"/>
</dbReference>
<evidence type="ECO:0000256" key="2">
    <source>
        <dbReference type="ARBA" id="ARBA00008779"/>
    </source>
</evidence>
<gene>
    <name evidence="9" type="ORF">CG18278</name>
</gene>
<dbReference type="Bgee" id="FBgn0260475">
    <property type="expression patterns" value="Expressed in ovary and 7 other cell types or tissues"/>
</dbReference>
<feature type="domain" description="Sulfatase N-terminal" evidence="8">
    <location>
        <begin position="47"/>
        <end position="374"/>
    </location>
</feature>
<evidence type="ECO:0000256" key="4">
    <source>
        <dbReference type="ARBA" id="ARBA00022801"/>
    </source>
</evidence>
<protein>
    <submittedName>
        <fullName evidence="9">LD10990p</fullName>
    </submittedName>
</protein>
<dbReference type="InterPro" id="IPR024607">
    <property type="entry name" value="Sulfatase_CS"/>
</dbReference>
<evidence type="ECO:0000256" key="7">
    <source>
        <dbReference type="SAM" id="Phobius"/>
    </source>
</evidence>
<dbReference type="Pfam" id="PF00884">
    <property type="entry name" value="Sulfatase"/>
    <property type="match status" value="1"/>
</dbReference>
<dbReference type="InterPro" id="IPR017850">
    <property type="entry name" value="Alkaline_phosphatase_core_sf"/>
</dbReference>
<dbReference type="OrthoDB" id="96314at2759"/>
<dbReference type="PANTHER" id="PTHR43108:SF8">
    <property type="entry name" value="SD21168P"/>
    <property type="match status" value="1"/>
</dbReference>
<evidence type="ECO:0000256" key="6">
    <source>
        <dbReference type="PIRSR" id="PIRSR036666-50"/>
    </source>
</evidence>
<sequence length="515" mass="58657">CTCKPGFVIAQILCKQKKTSICSMITLAPLIVLVLACLGNTASEKLPNILLILSDDQDVELRGMFPMEHTIEMLGFGGALFHNAYTPSPICCPARTSLLTGMYAHNHGTRNNSVSGGCYGPHWRRALEPRALPYILQQHGYNTFFGGKYLNQYWGAGDVPKGWNNFYGLHGNSRYYNYTLRENTGNVHYESTYLSDLLRDRAADFLRNATQSSEPFFAMVAPPAAHEPFTPAPRHEGVFSHIEALRTPSFNQVKQDKHWLVRAARRLPNETINTIDTYFQKRWETLLAVDELVVTLMGVLNDTQSLENTYIIYTSDNGYHVGQFAQPFDKRQPYETDINVPLLIRGPGIAPESHIDTAVSLVDLAPTILAWADIDTPSYMDGQSFHELLLNKRRRVPFFERSLLIEYWGEGTLATFNPECPWPEKDRLAQCTPAADCHCQDAWNNTYACLRNIRHREDRIYCEFRDNENFLEAYDLQLDPFQMTNIAYDLLPIERALYSLRLKNLTQCSGHSCFV</sequence>
<dbReference type="PANTHER" id="PTHR43108">
    <property type="entry name" value="N-ACETYLGLUCOSAMINE-6-SULFATASE FAMILY MEMBER"/>
    <property type="match status" value="1"/>
</dbReference>
<dbReference type="PIRSF" id="PIRSF036666">
    <property type="entry name" value="G6S"/>
    <property type="match status" value="1"/>
</dbReference>
<name>Q86NX7_DROME</name>
<reference evidence="9" key="1">
    <citation type="submission" date="2003-02" db="EMBL/GenBank/DDBJ databases">
        <authorList>
            <person name="Stapleton M."/>
            <person name="Brokstein P."/>
            <person name="Hong L."/>
            <person name="Agbayani A."/>
            <person name="Carlson J."/>
            <person name="Champe M."/>
            <person name="Chavez C."/>
            <person name="Dorsett V."/>
            <person name="Dresnek D."/>
            <person name="Farfan D."/>
            <person name="Frise E."/>
            <person name="George R."/>
            <person name="Gonzalez M."/>
            <person name="Guarin H."/>
            <person name="Kronmiller B."/>
            <person name="Li P."/>
            <person name="Liao G."/>
            <person name="Miranda A."/>
            <person name="Mungall C.J."/>
            <person name="Nunoo J."/>
            <person name="Pacleb J."/>
            <person name="Paragas V."/>
            <person name="Park S."/>
            <person name="Patel S."/>
            <person name="Phouanenavong S."/>
            <person name="Wan K."/>
            <person name="Yu C."/>
            <person name="Lewis S.E."/>
            <person name="Rubin G.M."/>
            <person name="Celniker S."/>
        </authorList>
    </citation>
    <scope>NUCLEOTIDE SEQUENCE</scope>
    <source>
        <strain evidence="9">Berkeley</strain>
    </source>
</reference>
<keyword evidence="7" id="KW-1133">Transmembrane helix</keyword>
<keyword evidence="7" id="KW-0812">Transmembrane</keyword>
<keyword evidence="5" id="KW-0325">Glycoprotein</keyword>
<keyword evidence="3" id="KW-0732">Signal</keyword>
<proteinExistence type="evidence at transcript level"/>
<feature type="modified residue" description="3-oxoalanine (Cys)" evidence="6">
    <location>
        <position position="91"/>
    </location>
</feature>
<dbReference type="AlphaFoldDB" id="Q86NX7"/>
<feature type="transmembrane region" description="Helical" evidence="7">
    <location>
        <begin position="21"/>
        <end position="42"/>
    </location>
</feature>
<feature type="non-terminal residue" evidence="9">
    <location>
        <position position="1"/>
    </location>
</feature>
<dbReference type="SUPFAM" id="SSF53649">
    <property type="entry name" value="Alkaline phosphatase-like"/>
    <property type="match status" value="1"/>
</dbReference>
<dbReference type="PROSITE" id="PS00523">
    <property type="entry name" value="SULFATASE_1"/>
    <property type="match status" value="1"/>
</dbReference>
<evidence type="ECO:0000256" key="1">
    <source>
        <dbReference type="ARBA" id="ARBA00001913"/>
    </source>
</evidence>
<evidence type="ECO:0000256" key="5">
    <source>
        <dbReference type="ARBA" id="ARBA00023180"/>
    </source>
</evidence>
<dbReference type="HOGENOM" id="CLU_006332_4_1_1"/>
<evidence type="ECO:0000259" key="8">
    <source>
        <dbReference type="Pfam" id="PF00884"/>
    </source>
</evidence>
<keyword evidence="4" id="KW-0378">Hydrolase</keyword>
<dbReference type="CDD" id="cd16147">
    <property type="entry name" value="G6S"/>
    <property type="match status" value="1"/>
</dbReference>
<dbReference type="ExpressionAtlas" id="Q86NX7">
    <property type="expression patterns" value="baseline and differential"/>
</dbReference>
<evidence type="ECO:0000256" key="3">
    <source>
        <dbReference type="ARBA" id="ARBA00022729"/>
    </source>
</evidence>
<comment type="cofactor">
    <cofactor evidence="1">
        <name>Ca(2+)</name>
        <dbReference type="ChEBI" id="CHEBI:29108"/>
    </cofactor>
</comment>
<accession>Q86NX7</accession>
<dbReference type="Gene3D" id="3.40.720.10">
    <property type="entry name" value="Alkaline Phosphatase, subunit A"/>
    <property type="match status" value="1"/>
</dbReference>
<dbReference type="FunFam" id="3.40.720.10:FF:000096">
    <property type="entry name" value="AGAP004721-PA"/>
    <property type="match status" value="1"/>
</dbReference>
<comment type="similarity">
    <text evidence="2">Belongs to the sulfatase family.</text>
</comment>